<reference evidence="1 2" key="1">
    <citation type="submission" date="2020-01" db="EMBL/GenBank/DDBJ databases">
        <title>Spongiivirga citrea KCTC 32990T.</title>
        <authorList>
            <person name="Wang G."/>
        </authorList>
    </citation>
    <scope>NUCLEOTIDE SEQUENCE [LARGE SCALE GENOMIC DNA]</scope>
    <source>
        <strain evidence="1 2">KCTC 32990</strain>
    </source>
</reference>
<proteinExistence type="predicted"/>
<name>A0A6M0CKP5_9FLAO</name>
<dbReference type="RefSeq" id="WP_164033210.1">
    <property type="nucleotide sequence ID" value="NZ_JAABOQ010000006.1"/>
</dbReference>
<comment type="caution">
    <text evidence="1">The sequence shown here is derived from an EMBL/GenBank/DDBJ whole genome shotgun (WGS) entry which is preliminary data.</text>
</comment>
<evidence type="ECO:0000313" key="1">
    <source>
        <dbReference type="EMBL" id="NER18525.1"/>
    </source>
</evidence>
<dbReference type="InterPro" id="IPR008727">
    <property type="entry name" value="PAAR_motif"/>
</dbReference>
<gene>
    <name evidence="1" type="ORF">GWK10_15000</name>
</gene>
<sequence>MPGPIATIGSMHVCPMVTGTTPHVGGPVSGPGAPNILVNGKPAALMGDICVCVGPPDTIAQGAPSVFFNGTPVACMGDMTAHGGTITVGEPNVIIGSAAGAGSVTMAASKIPFPEISITNRVLGNAKEALAAQQKLKEEAERKEGEPRIFNLQWVKEDRVIRESKVLKEVTLRAHVQNIDDGQSITFKVKRPIENVDEEGNKTTTEEDIIELTGTVKDKMVEVVWEVEDASTDQENS</sequence>
<evidence type="ECO:0000313" key="2">
    <source>
        <dbReference type="Proteomes" id="UP000474296"/>
    </source>
</evidence>
<protein>
    <recommendedName>
        <fullName evidence="3">PAAR domain-containing protein</fullName>
    </recommendedName>
</protein>
<dbReference type="Pfam" id="PF05488">
    <property type="entry name" value="PAAR_motif"/>
    <property type="match status" value="1"/>
</dbReference>
<accession>A0A6M0CKP5</accession>
<dbReference type="CDD" id="cd14738">
    <property type="entry name" value="PAAR_2"/>
    <property type="match status" value="1"/>
</dbReference>
<dbReference type="Gene3D" id="2.60.200.60">
    <property type="match status" value="2"/>
</dbReference>
<evidence type="ECO:0008006" key="3">
    <source>
        <dbReference type="Google" id="ProtNLM"/>
    </source>
</evidence>
<keyword evidence="2" id="KW-1185">Reference proteome</keyword>
<dbReference type="AlphaFoldDB" id="A0A6M0CKP5"/>
<dbReference type="Proteomes" id="UP000474296">
    <property type="component" value="Unassembled WGS sequence"/>
</dbReference>
<dbReference type="EMBL" id="JAABOQ010000006">
    <property type="protein sequence ID" value="NER18525.1"/>
    <property type="molecule type" value="Genomic_DNA"/>
</dbReference>
<organism evidence="1 2">
    <name type="scientific">Spongiivirga citrea</name>
    <dbReference type="NCBI Taxonomy" id="1481457"/>
    <lineage>
        <taxon>Bacteria</taxon>
        <taxon>Pseudomonadati</taxon>
        <taxon>Bacteroidota</taxon>
        <taxon>Flavobacteriia</taxon>
        <taxon>Flavobacteriales</taxon>
        <taxon>Flavobacteriaceae</taxon>
        <taxon>Spongiivirga</taxon>
    </lineage>
</organism>